<evidence type="ECO:0000313" key="2">
    <source>
        <dbReference type="EMBL" id="KHF44342.1"/>
    </source>
</evidence>
<dbReference type="RefSeq" id="WP_015787858.1">
    <property type="nucleotide sequence ID" value="NZ_CALJZO010000068.1"/>
</dbReference>
<reference evidence="2 3" key="1">
    <citation type="submission" date="2014-10" db="EMBL/GenBank/DDBJ databases">
        <title>Genome sequence of Micropolyspora internatus JCM3315.</title>
        <authorList>
            <person name="Shin S.-K."/>
            <person name="Yi H."/>
        </authorList>
    </citation>
    <scope>NUCLEOTIDE SEQUENCE [LARGE SCALE GENOMIC DNA]</scope>
    <source>
        <strain evidence="2 3">JCM 3315</strain>
    </source>
</reference>
<dbReference type="EMBL" id="JRZE01000003">
    <property type="protein sequence ID" value="KHF44342.1"/>
    <property type="molecule type" value="Genomic_DNA"/>
</dbReference>
<dbReference type="Proteomes" id="UP000030848">
    <property type="component" value="Unassembled WGS sequence"/>
</dbReference>
<name>A0A837DAA9_9PSEU</name>
<organism evidence="2 3">
    <name type="scientific">Saccharomonospora viridis</name>
    <dbReference type="NCBI Taxonomy" id="1852"/>
    <lineage>
        <taxon>Bacteria</taxon>
        <taxon>Bacillati</taxon>
        <taxon>Actinomycetota</taxon>
        <taxon>Actinomycetes</taxon>
        <taxon>Pseudonocardiales</taxon>
        <taxon>Pseudonocardiaceae</taxon>
        <taxon>Saccharomonospora</taxon>
    </lineage>
</organism>
<protein>
    <submittedName>
        <fullName evidence="2">Helicase</fullName>
    </submittedName>
</protein>
<dbReference type="GO" id="GO:0051782">
    <property type="term" value="P:negative regulation of cell division"/>
    <property type="evidence" value="ECO:0007669"/>
    <property type="project" value="TreeGrafter"/>
</dbReference>
<feature type="domain" description="Rv3660c-like CheY-like N-terminal" evidence="1">
    <location>
        <begin position="26"/>
        <end position="129"/>
    </location>
</feature>
<dbReference type="PANTHER" id="PTHR43384:SF11">
    <property type="entry name" value="SEPTUM SITE DETERMINING PROTEIN"/>
    <property type="match status" value="1"/>
</dbReference>
<evidence type="ECO:0000313" key="3">
    <source>
        <dbReference type="Proteomes" id="UP000030848"/>
    </source>
</evidence>
<dbReference type="GO" id="GO:0016887">
    <property type="term" value="F:ATP hydrolysis activity"/>
    <property type="evidence" value="ECO:0007669"/>
    <property type="project" value="TreeGrafter"/>
</dbReference>
<dbReference type="InterPro" id="IPR059050">
    <property type="entry name" value="Rv3660c_N"/>
</dbReference>
<proteinExistence type="predicted"/>
<comment type="caution">
    <text evidence="2">The sequence shown here is derived from an EMBL/GenBank/DDBJ whole genome shotgun (WGS) entry which is preliminary data.</text>
</comment>
<gene>
    <name evidence="2" type="ORF">MINT15_12240</name>
</gene>
<dbReference type="OMA" id="VDLDPWG"/>
<dbReference type="AlphaFoldDB" id="A0A837DAA9"/>
<dbReference type="GO" id="GO:0004386">
    <property type="term" value="F:helicase activity"/>
    <property type="evidence" value="ECO:0007669"/>
    <property type="project" value="UniProtKB-KW"/>
</dbReference>
<sequence length="364" mass="37724">MIGTEATAATAVAAVSDVDERPLALMTDDTVREHVVRLAAAVGCELHHVTDSAAARPRWSDAPLVLIDHVPDVIDVPRRSGVLLVRTDTPTPEQWKAAVALGVDGVAVLPADEDVVVTALADVAEKPSDREGRVLAVIGGRGGAGASVLAASVGLAAARSGGAALLVDCDPLGGGLDLVLGAEADEGLRWSDVRVSSGRVSMAELDAVLPFRRRGRGRMSILSCDRTGPGPTEAALAAVVDAGRRAGRTVVCDVPRHPSPAADEVLRRADLAVLVVPADVRGCVSAARVRHRLSERIARIAVVVRASAATSLSEADVVEAVGAPVLGWLRDERSMVRAMDRGRFDPGRRIGKVSGTVLSVLAES</sequence>
<dbReference type="InterPro" id="IPR050625">
    <property type="entry name" value="ParA/MinD_ATPase"/>
</dbReference>
<accession>A0A837DAA9</accession>
<keyword evidence="2" id="KW-0547">Nucleotide-binding</keyword>
<dbReference type="InterPro" id="IPR022521">
    <property type="entry name" value="Rv3660c"/>
</dbReference>
<keyword evidence="2" id="KW-0067">ATP-binding</keyword>
<dbReference type="InterPro" id="IPR017746">
    <property type="entry name" value="Cellulose_synthase_operon_BcsQ"/>
</dbReference>
<dbReference type="Pfam" id="PF06564">
    <property type="entry name" value="CBP_BcsQ"/>
    <property type="match status" value="1"/>
</dbReference>
<dbReference type="Pfam" id="PF26563">
    <property type="entry name" value="Rv3660c_N"/>
    <property type="match status" value="1"/>
</dbReference>
<dbReference type="GO" id="GO:0005829">
    <property type="term" value="C:cytosol"/>
    <property type="evidence" value="ECO:0007669"/>
    <property type="project" value="TreeGrafter"/>
</dbReference>
<keyword evidence="2" id="KW-0347">Helicase</keyword>
<dbReference type="GO" id="GO:0005524">
    <property type="term" value="F:ATP binding"/>
    <property type="evidence" value="ECO:0007669"/>
    <property type="project" value="TreeGrafter"/>
</dbReference>
<dbReference type="InterPro" id="IPR027417">
    <property type="entry name" value="P-loop_NTPase"/>
</dbReference>
<dbReference type="OrthoDB" id="3252838at2"/>
<dbReference type="PANTHER" id="PTHR43384">
    <property type="entry name" value="SEPTUM SITE-DETERMINING PROTEIN MIND HOMOLOG, CHLOROPLASTIC-RELATED"/>
    <property type="match status" value="1"/>
</dbReference>
<dbReference type="SUPFAM" id="SSF52540">
    <property type="entry name" value="P-loop containing nucleoside triphosphate hydrolases"/>
    <property type="match status" value="1"/>
</dbReference>
<dbReference type="NCBIfam" id="TIGR03815">
    <property type="entry name" value="CpaE_hom_Actino"/>
    <property type="match status" value="1"/>
</dbReference>
<dbReference type="GO" id="GO:0009898">
    <property type="term" value="C:cytoplasmic side of plasma membrane"/>
    <property type="evidence" value="ECO:0007669"/>
    <property type="project" value="TreeGrafter"/>
</dbReference>
<keyword evidence="2" id="KW-0378">Hydrolase</keyword>
<dbReference type="Gene3D" id="3.40.50.300">
    <property type="entry name" value="P-loop containing nucleotide triphosphate hydrolases"/>
    <property type="match status" value="1"/>
</dbReference>
<evidence type="ECO:0000259" key="1">
    <source>
        <dbReference type="Pfam" id="PF26563"/>
    </source>
</evidence>